<dbReference type="RefSeq" id="WP_205309552.1">
    <property type="nucleotide sequence ID" value="NZ_JAERPS020000002.1"/>
</dbReference>
<accession>A0ABS7X759</accession>
<reference evidence="2 3" key="2">
    <citation type="submission" date="2021-08" db="EMBL/GenBank/DDBJ databases">
        <title>Rheinheimera aquimaris sp. nov., isolated from seawater of the East Sea in Korea.</title>
        <authorList>
            <person name="Kim K.H."/>
            <person name="Wenting R."/>
            <person name="Kim K.R."/>
            <person name="Jeon C.O."/>
        </authorList>
    </citation>
    <scope>NUCLEOTIDE SEQUENCE [LARGE SCALE GENOMIC DNA]</scope>
    <source>
        <strain evidence="2 3">MA-13</strain>
    </source>
</reference>
<evidence type="ECO:0000313" key="3">
    <source>
        <dbReference type="Proteomes" id="UP000663814"/>
    </source>
</evidence>
<dbReference type="SUPFAM" id="SSF56935">
    <property type="entry name" value="Porins"/>
    <property type="match status" value="1"/>
</dbReference>
<name>A0ABS7X759_9GAMM</name>
<dbReference type="Proteomes" id="UP000663814">
    <property type="component" value="Unassembled WGS sequence"/>
</dbReference>
<dbReference type="EMBL" id="JAERPS020000002">
    <property type="protein sequence ID" value="MBZ9611377.1"/>
    <property type="molecule type" value="Genomic_DNA"/>
</dbReference>
<evidence type="ECO:0000256" key="1">
    <source>
        <dbReference type="SAM" id="SignalP"/>
    </source>
</evidence>
<evidence type="ECO:0008006" key="4">
    <source>
        <dbReference type="Google" id="ProtNLM"/>
    </source>
</evidence>
<keyword evidence="1" id="KW-0732">Signal</keyword>
<evidence type="ECO:0000313" key="2">
    <source>
        <dbReference type="EMBL" id="MBZ9611377.1"/>
    </source>
</evidence>
<reference evidence="2 3" key="1">
    <citation type="submission" date="2020-12" db="EMBL/GenBank/DDBJ databases">
        <authorList>
            <person name="Ruan W."/>
            <person name="Khan S.A."/>
            <person name="Jeon C.O."/>
        </authorList>
    </citation>
    <scope>NUCLEOTIDE SEQUENCE [LARGE SCALE GENOMIC DNA]</scope>
    <source>
        <strain evidence="2 3">MA-13</strain>
    </source>
</reference>
<proteinExistence type="predicted"/>
<protein>
    <recommendedName>
        <fullName evidence="4">Porin</fullName>
    </recommendedName>
</protein>
<sequence>MRSCVTSGGVIYSCLLLSLPAAAAELLVSGTGEMLLNSSSAIPDWQRPWYDGGTGQLAHHQDGVQLGPQYLSTQLLTETAWSAQLNAQWHSAPEAGLSITEAWLNWAPLPQSGYRWRARLGLFYPAFSAENSDIAWTSPYSSSFSAINSWFAEEVRVRAVELSLSRPGRFFRQPYSWTLVGGVFQGNDPAGTVLAWRGFAIHNLQTGQGERVNFASYPSLNSGVLQLQPAWVEPTRELDHNNGFYTGLHWQYQQHSRFKLYYYDNQGDPLVFSHGQYAWRTRFVSAAWQQAVTPSISVLAQWLAGDTLMGPAVVDVSFDAWFLLAHWRQDTLSASLRYDRFRTLDRDSTPADNNNGNGDAWTLALSYQLNPVWQLSLEHIRFNSVQYNRMQWQWPVNERQANTQLILRWHWQ</sequence>
<feature type="signal peptide" evidence="1">
    <location>
        <begin position="1"/>
        <end position="23"/>
    </location>
</feature>
<comment type="caution">
    <text evidence="2">The sequence shown here is derived from an EMBL/GenBank/DDBJ whole genome shotgun (WGS) entry which is preliminary data.</text>
</comment>
<keyword evidence="3" id="KW-1185">Reference proteome</keyword>
<organism evidence="2 3">
    <name type="scientific">Rheinheimera maricola</name>
    <dbReference type="NCBI Taxonomy" id="2793282"/>
    <lineage>
        <taxon>Bacteria</taxon>
        <taxon>Pseudomonadati</taxon>
        <taxon>Pseudomonadota</taxon>
        <taxon>Gammaproteobacteria</taxon>
        <taxon>Chromatiales</taxon>
        <taxon>Chromatiaceae</taxon>
        <taxon>Rheinheimera</taxon>
    </lineage>
</organism>
<gene>
    <name evidence="2" type="ORF">I4W93_007180</name>
</gene>
<feature type="chain" id="PRO_5045802347" description="Porin" evidence="1">
    <location>
        <begin position="24"/>
        <end position="412"/>
    </location>
</feature>